<gene>
    <name evidence="3" type="ORF">DICPUDRAFT_44385</name>
</gene>
<reference evidence="4" key="1">
    <citation type="journal article" date="2011" name="Genome Biol.">
        <title>Comparative genomics of the social amoebae Dictyostelium discoideum and Dictyostelium purpureum.</title>
        <authorList>
            <consortium name="US DOE Joint Genome Institute (JGI-PGF)"/>
            <person name="Sucgang R."/>
            <person name="Kuo A."/>
            <person name="Tian X."/>
            <person name="Salerno W."/>
            <person name="Parikh A."/>
            <person name="Feasley C.L."/>
            <person name="Dalin E."/>
            <person name="Tu H."/>
            <person name="Huang E."/>
            <person name="Barry K."/>
            <person name="Lindquist E."/>
            <person name="Shapiro H."/>
            <person name="Bruce D."/>
            <person name="Schmutz J."/>
            <person name="Salamov A."/>
            <person name="Fey P."/>
            <person name="Gaudet P."/>
            <person name="Anjard C."/>
            <person name="Babu M.M."/>
            <person name="Basu S."/>
            <person name="Bushmanova Y."/>
            <person name="van der Wel H."/>
            <person name="Katoh-Kurasawa M."/>
            <person name="Dinh C."/>
            <person name="Coutinho P.M."/>
            <person name="Saito T."/>
            <person name="Elias M."/>
            <person name="Schaap P."/>
            <person name="Kay R.R."/>
            <person name="Henrissat B."/>
            <person name="Eichinger L."/>
            <person name="Rivero F."/>
            <person name="Putnam N.H."/>
            <person name="West C.M."/>
            <person name="Loomis W.F."/>
            <person name="Chisholm R.L."/>
            <person name="Shaulsky G."/>
            <person name="Strassmann J.E."/>
            <person name="Queller D.C."/>
            <person name="Kuspa A."/>
            <person name="Grigoriev I.V."/>
        </authorList>
    </citation>
    <scope>NUCLEOTIDE SEQUENCE [LARGE SCALE GENOMIC DNA]</scope>
    <source>
        <strain evidence="4">QSDP1</strain>
    </source>
</reference>
<dbReference type="EMBL" id="GL871676">
    <property type="protein sequence ID" value="EGC28332.1"/>
    <property type="molecule type" value="Genomic_DNA"/>
</dbReference>
<dbReference type="AlphaFoldDB" id="F1A649"/>
<evidence type="ECO:0000313" key="3">
    <source>
        <dbReference type="EMBL" id="EGC28332.1"/>
    </source>
</evidence>
<dbReference type="InParanoid" id="F1A649"/>
<evidence type="ECO:0000256" key="2">
    <source>
        <dbReference type="SAM" id="SignalP"/>
    </source>
</evidence>
<dbReference type="OMA" id="NSCEMTL"/>
<keyword evidence="1" id="KW-1133">Transmembrane helix</keyword>
<dbReference type="GeneID" id="10511174"/>
<dbReference type="eggNOG" id="ENOG502RINT">
    <property type="taxonomic scope" value="Eukaryota"/>
</dbReference>
<evidence type="ECO:0000313" key="4">
    <source>
        <dbReference type="Proteomes" id="UP000001064"/>
    </source>
</evidence>
<dbReference type="FunCoup" id="F1A649">
    <property type="interactions" value="937"/>
</dbReference>
<keyword evidence="4" id="KW-1185">Reference proteome</keyword>
<feature type="signal peptide" evidence="2">
    <location>
        <begin position="1"/>
        <end position="27"/>
    </location>
</feature>
<sequence length="163" mass="17906">MKIQIIQVLKVLFIALIIPVLVTKSSSILSNVVLCSFNNNQITVQSTTKSITCTFQEKNTTVTGVCFDARGNSCVPSEENKNACFIKDADYLTCIGPNEIYCHSQGYSCSVFNSKFYGNSKLLSSNQFDSRDSGRSVASSLSPFNPLFTIIIILSLVLFGFKN</sequence>
<evidence type="ECO:0000256" key="1">
    <source>
        <dbReference type="SAM" id="Phobius"/>
    </source>
</evidence>
<keyword evidence="2" id="KW-0732">Signal</keyword>
<keyword evidence="1" id="KW-0472">Membrane</keyword>
<dbReference type="RefSeq" id="XP_003295144.1">
    <property type="nucleotide sequence ID" value="XM_003295096.1"/>
</dbReference>
<feature type="transmembrane region" description="Helical" evidence="1">
    <location>
        <begin position="144"/>
        <end position="161"/>
    </location>
</feature>
<dbReference type="Proteomes" id="UP000001064">
    <property type="component" value="Unassembled WGS sequence"/>
</dbReference>
<dbReference type="KEGG" id="dpp:DICPUDRAFT_44385"/>
<keyword evidence="1" id="KW-0812">Transmembrane</keyword>
<feature type="chain" id="PRO_5003262229" evidence="2">
    <location>
        <begin position="28"/>
        <end position="163"/>
    </location>
</feature>
<proteinExistence type="predicted"/>
<organism evidence="3 4">
    <name type="scientific">Dictyostelium purpureum</name>
    <name type="common">Slime mold</name>
    <dbReference type="NCBI Taxonomy" id="5786"/>
    <lineage>
        <taxon>Eukaryota</taxon>
        <taxon>Amoebozoa</taxon>
        <taxon>Evosea</taxon>
        <taxon>Eumycetozoa</taxon>
        <taxon>Dictyostelia</taxon>
        <taxon>Dictyosteliales</taxon>
        <taxon>Dictyosteliaceae</taxon>
        <taxon>Dictyostelium</taxon>
    </lineage>
</organism>
<protein>
    <submittedName>
        <fullName evidence="3">Uncharacterized protein</fullName>
    </submittedName>
</protein>
<dbReference type="VEuPathDB" id="AmoebaDB:DICPUDRAFT_44385"/>
<accession>F1A649</accession>
<name>F1A649_DICPU</name>